<dbReference type="Proteomes" id="UP000198619">
    <property type="component" value="Unassembled WGS sequence"/>
</dbReference>
<name>A0A1I0ZFH7_9CLOT</name>
<gene>
    <name evidence="1" type="ORF">SAMN04488528_102037</name>
</gene>
<protein>
    <recommendedName>
        <fullName evidence="3">Ribose 5-phosphate isomerase</fullName>
    </recommendedName>
</protein>
<reference evidence="1 2" key="1">
    <citation type="submission" date="2016-10" db="EMBL/GenBank/DDBJ databases">
        <authorList>
            <person name="de Groot N.N."/>
        </authorList>
    </citation>
    <scope>NUCLEOTIDE SEQUENCE [LARGE SCALE GENOMIC DNA]</scope>
    <source>
        <strain evidence="1 2">DSM 12271</strain>
    </source>
</reference>
<keyword evidence="2" id="KW-1185">Reference proteome</keyword>
<evidence type="ECO:0000313" key="1">
    <source>
        <dbReference type="EMBL" id="SFB24132.1"/>
    </source>
</evidence>
<evidence type="ECO:0008006" key="3">
    <source>
        <dbReference type="Google" id="ProtNLM"/>
    </source>
</evidence>
<organism evidence="1 2">
    <name type="scientific">Clostridium frigidicarnis</name>
    <dbReference type="NCBI Taxonomy" id="84698"/>
    <lineage>
        <taxon>Bacteria</taxon>
        <taxon>Bacillati</taxon>
        <taxon>Bacillota</taxon>
        <taxon>Clostridia</taxon>
        <taxon>Eubacteriales</taxon>
        <taxon>Clostridiaceae</taxon>
        <taxon>Clostridium</taxon>
    </lineage>
</organism>
<sequence>MNERYLTIIKFLCERNNISESEIVKILEDRECKYLLFLLLKKYGCDDKNKLKNLLPDTNNRMLTYNFRKAEEKLLVNSSLREKYFELESRLKEMM</sequence>
<proteinExistence type="predicted"/>
<dbReference type="AlphaFoldDB" id="A0A1I0ZFH7"/>
<evidence type="ECO:0000313" key="2">
    <source>
        <dbReference type="Proteomes" id="UP000198619"/>
    </source>
</evidence>
<dbReference type="OrthoDB" id="1930532at2"/>
<dbReference type="RefSeq" id="WP_090041876.1">
    <property type="nucleotide sequence ID" value="NZ_FOKI01000020.1"/>
</dbReference>
<dbReference type="STRING" id="84698.SAMN04488528_102037"/>
<dbReference type="EMBL" id="FOKI01000020">
    <property type="protein sequence ID" value="SFB24132.1"/>
    <property type="molecule type" value="Genomic_DNA"/>
</dbReference>
<accession>A0A1I0ZFH7</accession>